<feature type="chain" id="PRO_5034720627" evidence="6">
    <location>
        <begin position="19"/>
        <end position="420"/>
    </location>
</feature>
<evidence type="ECO:0000256" key="6">
    <source>
        <dbReference type="SAM" id="SignalP"/>
    </source>
</evidence>
<keyword evidence="6" id="KW-0732">Signal</keyword>
<gene>
    <name evidence="8" type="ORF">K432DRAFT_386319</name>
</gene>
<evidence type="ECO:0000256" key="3">
    <source>
        <dbReference type="ARBA" id="ARBA00022827"/>
    </source>
</evidence>
<dbReference type="SUPFAM" id="SSF54373">
    <property type="entry name" value="FAD-linked reductases, C-terminal domain"/>
    <property type="match status" value="1"/>
</dbReference>
<evidence type="ECO:0000259" key="7">
    <source>
        <dbReference type="Pfam" id="PF01494"/>
    </source>
</evidence>
<dbReference type="PRINTS" id="PR00420">
    <property type="entry name" value="RNGMNOXGNASE"/>
</dbReference>
<evidence type="ECO:0000256" key="1">
    <source>
        <dbReference type="ARBA" id="ARBA00007992"/>
    </source>
</evidence>
<evidence type="ECO:0000256" key="4">
    <source>
        <dbReference type="ARBA" id="ARBA00023002"/>
    </source>
</evidence>
<dbReference type="EMBL" id="KV745344">
    <property type="protein sequence ID" value="OCK75246.1"/>
    <property type="molecule type" value="Genomic_DNA"/>
</dbReference>
<dbReference type="Pfam" id="PF01494">
    <property type="entry name" value="FAD_binding_3"/>
    <property type="match status" value="1"/>
</dbReference>
<dbReference type="InterPro" id="IPR036188">
    <property type="entry name" value="FAD/NAD-bd_sf"/>
</dbReference>
<dbReference type="FunFam" id="3.50.50.60:FF:000115">
    <property type="entry name" value="Salicylate hydroxylase, putative"/>
    <property type="match status" value="1"/>
</dbReference>
<dbReference type="InterPro" id="IPR050493">
    <property type="entry name" value="FAD-dep_Monooxygenase_BioMet"/>
</dbReference>
<dbReference type="GO" id="GO:0071949">
    <property type="term" value="F:FAD binding"/>
    <property type="evidence" value="ECO:0007669"/>
    <property type="project" value="InterPro"/>
</dbReference>
<accession>A0A8E2E0S7</accession>
<dbReference type="Gene3D" id="3.50.50.60">
    <property type="entry name" value="FAD/NAD(P)-binding domain"/>
    <property type="match status" value="1"/>
</dbReference>
<dbReference type="PANTHER" id="PTHR13789">
    <property type="entry name" value="MONOOXYGENASE"/>
    <property type="match status" value="1"/>
</dbReference>
<dbReference type="OrthoDB" id="16820at2759"/>
<keyword evidence="2" id="KW-0285">Flavoprotein</keyword>
<evidence type="ECO:0000313" key="8">
    <source>
        <dbReference type="EMBL" id="OCK75246.1"/>
    </source>
</evidence>
<name>A0A8E2E0S7_9PEZI</name>
<keyword evidence="3" id="KW-0274">FAD</keyword>
<dbReference type="AlphaFoldDB" id="A0A8E2E0S7"/>
<sequence>MAGLHIVIVGAGLGGLMAACSLRLESTHSVTVLEAAAKLQEVGAGLQLTPNATKLLLRLGLRDALAPKAAEPVSFTFHRYSDGKRIGHRQNYGAEMQRKFKAPFWDMHRADLQQALYKRATELGVKFRFGAKVSGYEFSEPSATLKTGEVVEADLIIAADGLWSLARETFMGHPDPPLPTGDLAYRIVLDHSRITDPELKPFIEKPSVHLWAGPEAHVIYYNLRGGTMNNIVLLVPDNLPPEVSRAPADIDEMRTIFKDWDPILNKFLDLVPSVDKWRLMHHPELPSWTNEQGTIVLLGDACHPMLPYLAQGANSALEDGVVLGRLLSTVKEKSDLPGILRKYEDLRKPRSSFLHKYAMKQRHLNHLPDGEEQQRRDELLEREFEEPSDDYPFYWVNPQMQEVVYGYDANAEAERVLSQL</sequence>
<evidence type="ECO:0000313" key="9">
    <source>
        <dbReference type="Proteomes" id="UP000250266"/>
    </source>
</evidence>
<dbReference type="Proteomes" id="UP000250266">
    <property type="component" value="Unassembled WGS sequence"/>
</dbReference>
<proteinExistence type="inferred from homology"/>
<keyword evidence="9" id="KW-1185">Reference proteome</keyword>
<organism evidence="8 9">
    <name type="scientific">Lepidopterella palustris CBS 459.81</name>
    <dbReference type="NCBI Taxonomy" id="1314670"/>
    <lineage>
        <taxon>Eukaryota</taxon>
        <taxon>Fungi</taxon>
        <taxon>Dikarya</taxon>
        <taxon>Ascomycota</taxon>
        <taxon>Pezizomycotina</taxon>
        <taxon>Dothideomycetes</taxon>
        <taxon>Pleosporomycetidae</taxon>
        <taxon>Mytilinidiales</taxon>
        <taxon>Argynnaceae</taxon>
        <taxon>Lepidopterella</taxon>
    </lineage>
</organism>
<feature type="signal peptide" evidence="6">
    <location>
        <begin position="1"/>
        <end position="18"/>
    </location>
</feature>
<evidence type="ECO:0000256" key="5">
    <source>
        <dbReference type="ARBA" id="ARBA00023033"/>
    </source>
</evidence>
<keyword evidence="4" id="KW-0560">Oxidoreductase</keyword>
<comment type="similarity">
    <text evidence="1">Belongs to the paxM FAD-dependent monooxygenase family.</text>
</comment>
<dbReference type="GO" id="GO:0004497">
    <property type="term" value="F:monooxygenase activity"/>
    <property type="evidence" value="ECO:0007669"/>
    <property type="project" value="UniProtKB-KW"/>
</dbReference>
<dbReference type="PANTHER" id="PTHR13789:SF238">
    <property type="entry name" value="PUTATIVE (AFU_ORTHOLOGUE AFUA_2G01680)-RELATED"/>
    <property type="match status" value="1"/>
</dbReference>
<reference evidence="8 9" key="1">
    <citation type="journal article" date="2016" name="Nat. Commun.">
        <title>Ectomycorrhizal ecology is imprinted in the genome of the dominant symbiotic fungus Cenococcum geophilum.</title>
        <authorList>
            <consortium name="DOE Joint Genome Institute"/>
            <person name="Peter M."/>
            <person name="Kohler A."/>
            <person name="Ohm R.A."/>
            <person name="Kuo A."/>
            <person name="Krutzmann J."/>
            <person name="Morin E."/>
            <person name="Arend M."/>
            <person name="Barry K.W."/>
            <person name="Binder M."/>
            <person name="Choi C."/>
            <person name="Clum A."/>
            <person name="Copeland A."/>
            <person name="Grisel N."/>
            <person name="Haridas S."/>
            <person name="Kipfer T."/>
            <person name="LaButti K."/>
            <person name="Lindquist E."/>
            <person name="Lipzen A."/>
            <person name="Maire R."/>
            <person name="Meier B."/>
            <person name="Mihaltcheva S."/>
            <person name="Molinier V."/>
            <person name="Murat C."/>
            <person name="Poggeler S."/>
            <person name="Quandt C.A."/>
            <person name="Sperisen C."/>
            <person name="Tritt A."/>
            <person name="Tisserant E."/>
            <person name="Crous P.W."/>
            <person name="Henrissat B."/>
            <person name="Nehls U."/>
            <person name="Egli S."/>
            <person name="Spatafora J.W."/>
            <person name="Grigoriev I.V."/>
            <person name="Martin F.M."/>
        </authorList>
    </citation>
    <scope>NUCLEOTIDE SEQUENCE [LARGE SCALE GENOMIC DNA]</scope>
    <source>
        <strain evidence="8 9">CBS 459.81</strain>
    </source>
</reference>
<dbReference type="SUPFAM" id="SSF51905">
    <property type="entry name" value="FAD/NAD(P)-binding domain"/>
    <property type="match status" value="1"/>
</dbReference>
<dbReference type="InterPro" id="IPR002938">
    <property type="entry name" value="FAD-bd"/>
</dbReference>
<keyword evidence="5" id="KW-0503">Monooxygenase</keyword>
<feature type="domain" description="FAD-binding" evidence="7">
    <location>
        <begin position="6"/>
        <end position="351"/>
    </location>
</feature>
<evidence type="ECO:0000256" key="2">
    <source>
        <dbReference type="ARBA" id="ARBA00022630"/>
    </source>
</evidence>
<protein>
    <submittedName>
        <fullName evidence="8">FAD/NAD(P)-binding domain-containing protein</fullName>
    </submittedName>
</protein>